<proteinExistence type="predicted"/>
<dbReference type="GO" id="GO:0060271">
    <property type="term" value="P:cilium assembly"/>
    <property type="evidence" value="ECO:0007669"/>
    <property type="project" value="TreeGrafter"/>
</dbReference>
<dbReference type="AlphaFoldDB" id="A0A8C6SB42"/>
<name>A0A8C6SB42_9GOBI</name>
<dbReference type="Ensembl" id="ENSNMLT00000001541.1">
    <property type="protein sequence ID" value="ENSNMLP00000001340.1"/>
    <property type="gene ID" value="ENSNMLG00000001032.1"/>
</dbReference>
<dbReference type="InterPro" id="IPR027912">
    <property type="entry name" value="CFAP54"/>
</dbReference>
<protein>
    <submittedName>
        <fullName evidence="1">Uncharacterized protein</fullName>
    </submittedName>
</protein>
<reference evidence="1" key="2">
    <citation type="submission" date="2025-09" db="UniProtKB">
        <authorList>
            <consortium name="Ensembl"/>
        </authorList>
    </citation>
    <scope>IDENTIFICATION</scope>
</reference>
<evidence type="ECO:0000313" key="2">
    <source>
        <dbReference type="Proteomes" id="UP000694523"/>
    </source>
</evidence>
<dbReference type="PANTHER" id="PTHR33487:SF1">
    <property type="entry name" value="CILIA- AND FLAGELLA-ASSOCIATED PROTEIN 54"/>
    <property type="match status" value="1"/>
</dbReference>
<dbReference type="Pfam" id="PF14858">
    <property type="entry name" value="CFAP54_N"/>
    <property type="match status" value="1"/>
</dbReference>
<dbReference type="PANTHER" id="PTHR33487">
    <property type="entry name" value="CILIA- AND FLAGELLA-ASSOCIATED PROTEIN 54"/>
    <property type="match status" value="1"/>
</dbReference>
<organism evidence="1 2">
    <name type="scientific">Neogobius melanostomus</name>
    <name type="common">round goby</name>
    <dbReference type="NCBI Taxonomy" id="47308"/>
    <lineage>
        <taxon>Eukaryota</taxon>
        <taxon>Metazoa</taxon>
        <taxon>Chordata</taxon>
        <taxon>Craniata</taxon>
        <taxon>Vertebrata</taxon>
        <taxon>Euteleostomi</taxon>
        <taxon>Actinopterygii</taxon>
        <taxon>Neopterygii</taxon>
        <taxon>Teleostei</taxon>
        <taxon>Neoteleostei</taxon>
        <taxon>Acanthomorphata</taxon>
        <taxon>Gobiaria</taxon>
        <taxon>Gobiiformes</taxon>
        <taxon>Gobioidei</taxon>
        <taxon>Gobiidae</taxon>
        <taxon>Benthophilinae</taxon>
        <taxon>Neogobiini</taxon>
        <taxon>Neogobius</taxon>
    </lineage>
</organism>
<evidence type="ECO:0000313" key="1">
    <source>
        <dbReference type="Ensembl" id="ENSNMLP00000001340.1"/>
    </source>
</evidence>
<accession>A0A8C6SB42</accession>
<keyword evidence="2" id="KW-1185">Reference proteome</keyword>
<dbReference type="Proteomes" id="UP000694523">
    <property type="component" value="Unplaced"/>
</dbReference>
<sequence>MKIAYFRGHGEEITLATTPTTLRAEQSSYVSFGLSSTQSYYVYPLRCKYYLIAQKQNMDLPASYYGNLDKRNPVIIGFVREINSFIAVMKKKLGFTFQIHLFCRVKMLMEIWKKYKHRLPASLYQEHMLQVADALLQFKFHEIALWYGYSLHLHQYTSVDFLDIEDMDHFKSCYFPEGLDTDQDTLLMKVQYRQSDICTPDGLYKLLCVLDLIRLTMQVFQHYDSMCWQIYNGSVLVYNICRFLMTKNYSAQALEYLLWASFSIELSVPLMTSNTLPWLVTLYCAVCQCYYDNQAAVQGEIFARRALVKVNKLAKLEEKCGFPASKENRRAFKEASIKLVTMVFKRAVFEARTKTFRFKTKKKLSDIPNVCIVIKSLTPWPRSPTEQILSSLFEGGAAQFLGVLEALRDNSRSGETGGSEDLEGQEVILELLAAGICLLSGESKPFQTNIMFSYTNTQ</sequence>
<reference evidence="1" key="1">
    <citation type="submission" date="2025-08" db="UniProtKB">
        <authorList>
            <consortium name="Ensembl"/>
        </authorList>
    </citation>
    <scope>IDENTIFICATION</scope>
</reference>